<accession>A0A3P2RCC1</accession>
<dbReference type="AlphaFoldDB" id="A0A3P2RCC1"/>
<dbReference type="EMBL" id="RHGY01000002">
    <property type="protein sequence ID" value="RRG18234.1"/>
    <property type="molecule type" value="Genomic_DNA"/>
</dbReference>
<comment type="caution">
    <text evidence="1">The sequence shown here is derived from an EMBL/GenBank/DDBJ whole genome shotgun (WGS) entry which is preliminary data.</text>
</comment>
<dbReference type="Proteomes" id="UP000275836">
    <property type="component" value="Unassembled WGS sequence"/>
</dbReference>
<organism evidence="1 2">
    <name type="scientific">Weissella viridescens</name>
    <name type="common">Lactobacillus viridescens</name>
    <dbReference type="NCBI Taxonomy" id="1629"/>
    <lineage>
        <taxon>Bacteria</taxon>
        <taxon>Bacillati</taxon>
        <taxon>Bacillota</taxon>
        <taxon>Bacilli</taxon>
        <taxon>Lactobacillales</taxon>
        <taxon>Lactobacillaceae</taxon>
        <taxon>Weissella</taxon>
    </lineage>
</organism>
<evidence type="ECO:0000313" key="1">
    <source>
        <dbReference type="EMBL" id="RRG18234.1"/>
    </source>
</evidence>
<proteinExistence type="predicted"/>
<reference evidence="1 2" key="1">
    <citation type="submission" date="2018-10" db="EMBL/GenBank/DDBJ databases">
        <title>Draft genome sequence of Weissella viridescens UCO-SMC3.</title>
        <authorList>
            <person name="Garcia-Cancino A."/>
            <person name="Espinoza-Monje M."/>
            <person name="Albarracin L."/>
            <person name="Garcia-Castillo V."/>
            <person name="Campos-Martin J."/>
            <person name="Nakano Y."/>
            <person name="Guitierrez-Zamorano C."/>
            <person name="Ikeda-Ohtsubo W."/>
            <person name="Morita H."/>
            <person name="Kitazawa H."/>
            <person name="Villena J."/>
        </authorList>
    </citation>
    <scope>NUCLEOTIDE SEQUENCE [LARGE SCALE GENOMIC DNA]</scope>
    <source>
        <strain evidence="1 2">UCO-SMC3</strain>
    </source>
</reference>
<sequence>MNNVLIDIYKSCLQSENTSFYLSMENFPNTSAPQIEKFYHSHGINVNVTMHWGFYRVQIKN</sequence>
<protein>
    <submittedName>
        <fullName evidence="1">Uncharacterized protein</fullName>
    </submittedName>
</protein>
<gene>
    <name evidence="1" type="ORF">D3P96_02800</name>
</gene>
<name>A0A3P2RCC1_WEIVI</name>
<evidence type="ECO:0000313" key="2">
    <source>
        <dbReference type="Proteomes" id="UP000275836"/>
    </source>
</evidence>